<evidence type="ECO:0000256" key="3">
    <source>
        <dbReference type="PROSITE-ProRule" id="PRU00221"/>
    </source>
</evidence>
<dbReference type="Pfam" id="PF00400">
    <property type="entry name" value="WD40"/>
    <property type="match status" value="4"/>
</dbReference>
<dbReference type="PROSITE" id="PS00678">
    <property type="entry name" value="WD_REPEATS_1"/>
    <property type="match status" value="1"/>
</dbReference>
<keyword evidence="2" id="KW-0677">Repeat</keyword>
<dbReference type="PANTHER" id="PTHR19879:SF9">
    <property type="entry name" value="TRANSCRIPTION INITIATION FACTOR TFIID SUBUNIT 5"/>
    <property type="match status" value="1"/>
</dbReference>
<name>L0D5H3_SINAD</name>
<dbReference type="PANTHER" id="PTHR19879">
    <property type="entry name" value="TRANSCRIPTION INITIATION FACTOR TFIID"/>
    <property type="match status" value="1"/>
</dbReference>
<dbReference type="RefSeq" id="WP_015243687.1">
    <property type="nucleotide sequence ID" value="NC_019892.1"/>
</dbReference>
<keyword evidence="5" id="KW-1185">Reference proteome</keyword>
<dbReference type="InterPro" id="IPR015943">
    <property type="entry name" value="WD40/YVTN_repeat-like_dom_sf"/>
</dbReference>
<dbReference type="PROSITE" id="PS50082">
    <property type="entry name" value="WD_REPEATS_2"/>
    <property type="match status" value="3"/>
</dbReference>
<dbReference type="PROSITE" id="PS50294">
    <property type="entry name" value="WD_REPEATS_REGION"/>
    <property type="match status" value="3"/>
</dbReference>
<evidence type="ECO:0000256" key="1">
    <source>
        <dbReference type="ARBA" id="ARBA00022574"/>
    </source>
</evidence>
<organism evidence="4 5">
    <name type="scientific">Singulisphaera acidiphila (strain ATCC BAA-1392 / DSM 18658 / VKM B-2454 / MOB10)</name>
    <dbReference type="NCBI Taxonomy" id="886293"/>
    <lineage>
        <taxon>Bacteria</taxon>
        <taxon>Pseudomonadati</taxon>
        <taxon>Planctomycetota</taxon>
        <taxon>Planctomycetia</taxon>
        <taxon>Isosphaerales</taxon>
        <taxon>Isosphaeraceae</taxon>
        <taxon>Singulisphaera</taxon>
    </lineage>
</organism>
<feature type="repeat" description="WD" evidence="3">
    <location>
        <begin position="64"/>
        <end position="105"/>
    </location>
</feature>
<keyword evidence="1 3" id="KW-0853">WD repeat</keyword>
<dbReference type="Proteomes" id="UP000010798">
    <property type="component" value="Chromosome"/>
</dbReference>
<sequence>MNAHAAAVPAGFDPKLAHVAAQWPTERPVVSCRFEPKGRFVFCGLESSAVQRFDLADGKRLVFPGGHESWVFSFAFSADGETTFSGGGDGRITAWETASNAPAPQPIRKIEAHQGWIRALSVSPDGSLLASGGNDRMVRIWETATGKLVRELAGHTGHVYSLGFHPDGKTILSGDLLGAIKQWDLATGNLAGAFDAKPLHTYEGGQQVDFGGIRGLAITPDGKLVAAGGLHKATNPLGAIHEPIAILFEGESRKNVRTLLADGIPQGGIWRLHFLADGSLLGACGGGNGGLLLFWKTDADKDYHRFGLPNILRDMDVHPDGLWIASAHHDGHVRITRLAAKTA</sequence>
<dbReference type="STRING" id="886293.Sinac_0040"/>
<dbReference type="CDD" id="cd00200">
    <property type="entry name" value="WD40"/>
    <property type="match status" value="1"/>
</dbReference>
<proteinExistence type="predicted"/>
<dbReference type="Gene3D" id="2.130.10.10">
    <property type="entry name" value="YVTN repeat-like/Quinoprotein amine dehydrogenase"/>
    <property type="match status" value="2"/>
</dbReference>
<dbReference type="AlphaFoldDB" id="L0D5H3"/>
<dbReference type="HOGENOM" id="CLU_818476_0_0_0"/>
<dbReference type="SUPFAM" id="SSF50978">
    <property type="entry name" value="WD40 repeat-like"/>
    <property type="match status" value="1"/>
</dbReference>
<dbReference type="EMBL" id="CP003364">
    <property type="protein sequence ID" value="AGA24502.1"/>
    <property type="molecule type" value="Genomic_DNA"/>
</dbReference>
<dbReference type="InterPro" id="IPR019775">
    <property type="entry name" value="WD40_repeat_CS"/>
</dbReference>
<dbReference type="SMART" id="SM00320">
    <property type="entry name" value="WD40"/>
    <property type="match status" value="7"/>
</dbReference>
<accession>L0D5H3</accession>
<dbReference type="KEGG" id="saci:Sinac_0040"/>
<dbReference type="InterPro" id="IPR001680">
    <property type="entry name" value="WD40_rpt"/>
</dbReference>
<dbReference type="InterPro" id="IPR036322">
    <property type="entry name" value="WD40_repeat_dom_sf"/>
</dbReference>
<evidence type="ECO:0000313" key="4">
    <source>
        <dbReference type="EMBL" id="AGA24502.1"/>
    </source>
</evidence>
<feature type="repeat" description="WD" evidence="3">
    <location>
        <begin position="152"/>
        <end position="193"/>
    </location>
</feature>
<reference evidence="4 5" key="1">
    <citation type="submission" date="2012-02" db="EMBL/GenBank/DDBJ databases">
        <title>Complete sequence of chromosome of Singulisphaera acidiphila DSM 18658.</title>
        <authorList>
            <consortium name="US DOE Joint Genome Institute (JGI-PGF)"/>
            <person name="Lucas S."/>
            <person name="Copeland A."/>
            <person name="Lapidus A."/>
            <person name="Glavina del Rio T."/>
            <person name="Dalin E."/>
            <person name="Tice H."/>
            <person name="Bruce D."/>
            <person name="Goodwin L."/>
            <person name="Pitluck S."/>
            <person name="Peters L."/>
            <person name="Ovchinnikova G."/>
            <person name="Chertkov O."/>
            <person name="Kyrpides N."/>
            <person name="Mavromatis K."/>
            <person name="Ivanova N."/>
            <person name="Brettin T."/>
            <person name="Detter J.C."/>
            <person name="Han C."/>
            <person name="Larimer F."/>
            <person name="Land M."/>
            <person name="Hauser L."/>
            <person name="Markowitz V."/>
            <person name="Cheng J.-F."/>
            <person name="Hugenholtz P."/>
            <person name="Woyke T."/>
            <person name="Wu D."/>
            <person name="Tindall B."/>
            <person name="Pomrenke H."/>
            <person name="Brambilla E."/>
            <person name="Klenk H.-P."/>
            <person name="Eisen J.A."/>
        </authorList>
    </citation>
    <scope>NUCLEOTIDE SEQUENCE [LARGE SCALE GENOMIC DNA]</scope>
    <source>
        <strain evidence="5">ATCC BAA-1392 / DSM 18658 / VKM B-2454 / MOB10</strain>
    </source>
</reference>
<dbReference type="OrthoDB" id="230341at2"/>
<dbReference type="eggNOG" id="COG2319">
    <property type="taxonomic scope" value="Bacteria"/>
</dbReference>
<protein>
    <submittedName>
        <fullName evidence="4">WD40 repeat-containing protein</fullName>
    </submittedName>
</protein>
<gene>
    <name evidence="4" type="ordered locus">Sinac_0040</name>
</gene>
<feature type="repeat" description="WD" evidence="3">
    <location>
        <begin position="110"/>
        <end position="151"/>
    </location>
</feature>
<evidence type="ECO:0000313" key="5">
    <source>
        <dbReference type="Proteomes" id="UP000010798"/>
    </source>
</evidence>
<evidence type="ECO:0000256" key="2">
    <source>
        <dbReference type="ARBA" id="ARBA00022737"/>
    </source>
</evidence>